<evidence type="ECO:0008006" key="4">
    <source>
        <dbReference type="Google" id="ProtNLM"/>
    </source>
</evidence>
<dbReference type="KEGG" id="nso:NIASO_17975"/>
<evidence type="ECO:0000313" key="3">
    <source>
        <dbReference type="Proteomes" id="UP000003586"/>
    </source>
</evidence>
<accession>W0F5C2</accession>
<dbReference type="EMBL" id="CP007035">
    <property type="protein sequence ID" value="AHF16546.1"/>
    <property type="molecule type" value="Genomic_DNA"/>
</dbReference>
<protein>
    <recommendedName>
        <fullName evidence="4">Outer membrane protein beta-barrel domain-containing protein</fullName>
    </recommendedName>
</protein>
<dbReference type="HOGENOM" id="CLU_133768_0_0_10"/>
<proteinExistence type="predicted"/>
<organism evidence="2 3">
    <name type="scientific">Niabella soli DSM 19437</name>
    <dbReference type="NCBI Taxonomy" id="929713"/>
    <lineage>
        <taxon>Bacteria</taxon>
        <taxon>Pseudomonadati</taxon>
        <taxon>Bacteroidota</taxon>
        <taxon>Chitinophagia</taxon>
        <taxon>Chitinophagales</taxon>
        <taxon>Chitinophagaceae</taxon>
        <taxon>Niabella</taxon>
    </lineage>
</organism>
<keyword evidence="3" id="KW-1185">Reference proteome</keyword>
<dbReference type="OrthoDB" id="978645at2"/>
<dbReference type="STRING" id="929713.NIASO_17975"/>
<gene>
    <name evidence="2" type="ORF">NIASO_17975</name>
</gene>
<name>W0F5C2_9BACT</name>
<reference evidence="2 3" key="1">
    <citation type="submission" date="2013-12" db="EMBL/GenBank/DDBJ databases">
        <authorList>
            <consortium name="DOE Joint Genome Institute"/>
            <person name="Eisen J."/>
            <person name="Huntemann M."/>
            <person name="Han J."/>
            <person name="Chen A."/>
            <person name="Kyrpides N."/>
            <person name="Mavromatis K."/>
            <person name="Markowitz V."/>
            <person name="Palaniappan K."/>
            <person name="Ivanova N."/>
            <person name="Schaumberg A."/>
            <person name="Pati A."/>
            <person name="Liolios K."/>
            <person name="Nordberg H.P."/>
            <person name="Cantor M.N."/>
            <person name="Hua S.X."/>
            <person name="Woyke T."/>
        </authorList>
    </citation>
    <scope>NUCLEOTIDE SEQUENCE [LARGE SCALE GENOMIC DNA]</scope>
    <source>
        <strain evidence="3">DSM 19437</strain>
    </source>
</reference>
<feature type="chain" id="PRO_5004788532" description="Outer membrane protein beta-barrel domain-containing protein" evidence="1">
    <location>
        <begin position="20"/>
        <end position="170"/>
    </location>
</feature>
<feature type="signal peptide" evidence="1">
    <location>
        <begin position="1"/>
        <end position="19"/>
    </location>
</feature>
<evidence type="ECO:0000256" key="1">
    <source>
        <dbReference type="SAM" id="SignalP"/>
    </source>
</evidence>
<dbReference type="AlphaFoldDB" id="W0F5C2"/>
<keyword evidence="1" id="KW-0732">Signal</keyword>
<evidence type="ECO:0000313" key="2">
    <source>
        <dbReference type="EMBL" id="AHF16546.1"/>
    </source>
</evidence>
<dbReference type="RefSeq" id="WP_008587832.1">
    <property type="nucleotide sequence ID" value="NZ_CP007035.1"/>
</dbReference>
<sequence>MKKIIFLAVIAFACGTATAQSNYRQAIGIRFSSNVYYDAAAVSYKFFVSNPGAIELNLGVGDRRYWDNNDYRHARGVNFAGTYQHHFQIKPVPGLKWFVGGGLVLFNTSANAPDYDGFGAGIYPTGGIDYKFARIPLNLSADVRPIIHITAPSAFETVYPTVGIAARYAF</sequence>
<dbReference type="Proteomes" id="UP000003586">
    <property type="component" value="Chromosome"/>
</dbReference>